<gene>
    <name evidence="3" type="ORF">LX66_4496</name>
</gene>
<dbReference type="GO" id="GO:0004135">
    <property type="term" value="F:amylo-alpha-1,6-glucosidase activity"/>
    <property type="evidence" value="ECO:0007669"/>
    <property type="project" value="InterPro"/>
</dbReference>
<dbReference type="Proteomes" id="UP000316778">
    <property type="component" value="Unassembled WGS sequence"/>
</dbReference>
<dbReference type="InterPro" id="IPR008928">
    <property type="entry name" value="6-hairpin_glycosidase_sf"/>
</dbReference>
<dbReference type="Gene3D" id="1.50.10.10">
    <property type="match status" value="1"/>
</dbReference>
<feature type="domain" description="Glycogen debranching enzyme C-terminal" evidence="1">
    <location>
        <begin position="268"/>
        <end position="627"/>
    </location>
</feature>
<accession>A0A562SSY8</accession>
<name>A0A562SSY8_CHIJA</name>
<dbReference type="PANTHER" id="PTHR10569">
    <property type="entry name" value="GLYCOGEN DEBRANCHING ENZYME"/>
    <property type="match status" value="1"/>
</dbReference>
<dbReference type="SUPFAM" id="SSF48208">
    <property type="entry name" value="Six-hairpin glycosidases"/>
    <property type="match status" value="1"/>
</dbReference>
<evidence type="ECO:0000313" key="4">
    <source>
        <dbReference type="Proteomes" id="UP000316778"/>
    </source>
</evidence>
<dbReference type="GO" id="GO:0004134">
    <property type="term" value="F:4-alpha-glucanotransferase activity"/>
    <property type="evidence" value="ECO:0007669"/>
    <property type="project" value="InterPro"/>
</dbReference>
<feature type="domain" description="Glycogen debranching enzyme bacterial and archaeal type N-terminal" evidence="2">
    <location>
        <begin position="10"/>
        <end position="229"/>
    </location>
</feature>
<evidence type="ECO:0000313" key="3">
    <source>
        <dbReference type="EMBL" id="TWI84134.1"/>
    </source>
</evidence>
<proteinExistence type="predicted"/>
<dbReference type="InterPro" id="IPR012341">
    <property type="entry name" value="6hp_glycosidase-like_sf"/>
</dbReference>
<dbReference type="Pfam" id="PF06202">
    <property type="entry name" value="GDE_C"/>
    <property type="match status" value="1"/>
</dbReference>
<keyword evidence="4" id="KW-1185">Reference proteome</keyword>
<evidence type="ECO:0000259" key="1">
    <source>
        <dbReference type="Pfam" id="PF06202"/>
    </source>
</evidence>
<dbReference type="InterPro" id="IPR010401">
    <property type="entry name" value="AGL/Gdb1"/>
</dbReference>
<dbReference type="InterPro" id="IPR006451">
    <property type="entry name" value="Glycogen_debranch_arc"/>
</dbReference>
<dbReference type="Pfam" id="PF12439">
    <property type="entry name" value="GDE_N"/>
    <property type="match status" value="1"/>
</dbReference>
<dbReference type="NCBIfam" id="TIGR01561">
    <property type="entry name" value="gde_arch"/>
    <property type="match status" value="1"/>
</dbReference>
<evidence type="ECO:0000259" key="2">
    <source>
        <dbReference type="Pfam" id="PF12439"/>
    </source>
</evidence>
<organism evidence="3 4">
    <name type="scientific">Chitinophaga japonensis</name>
    <name type="common">Flexibacter japonensis</name>
    <dbReference type="NCBI Taxonomy" id="104662"/>
    <lineage>
        <taxon>Bacteria</taxon>
        <taxon>Pseudomonadati</taxon>
        <taxon>Bacteroidota</taxon>
        <taxon>Chitinophagia</taxon>
        <taxon>Chitinophagales</taxon>
        <taxon>Chitinophagaceae</taxon>
        <taxon>Chitinophaga</taxon>
    </lineage>
</organism>
<dbReference type="InterPro" id="IPR032790">
    <property type="entry name" value="GDE_C"/>
</dbReference>
<dbReference type="GO" id="GO:0005980">
    <property type="term" value="P:glycogen catabolic process"/>
    <property type="evidence" value="ECO:0007669"/>
    <property type="project" value="InterPro"/>
</dbReference>
<comment type="caution">
    <text evidence="3">The sequence shown here is derived from an EMBL/GenBank/DDBJ whole genome shotgun (WGS) entry which is preliminary data.</text>
</comment>
<reference evidence="3 4" key="1">
    <citation type="journal article" date="2013" name="Stand. Genomic Sci.">
        <title>Genomic Encyclopedia of Type Strains, Phase I: The one thousand microbial genomes (KMG-I) project.</title>
        <authorList>
            <person name="Kyrpides N.C."/>
            <person name="Woyke T."/>
            <person name="Eisen J.A."/>
            <person name="Garrity G."/>
            <person name="Lilburn T.G."/>
            <person name="Beck B.J."/>
            <person name="Whitman W.B."/>
            <person name="Hugenholtz P."/>
            <person name="Klenk H.P."/>
        </authorList>
    </citation>
    <scope>NUCLEOTIDE SEQUENCE [LARGE SCALE GENOMIC DNA]</scope>
    <source>
        <strain evidence="3 4">DSM 13484</strain>
    </source>
</reference>
<dbReference type="PANTHER" id="PTHR10569:SF2">
    <property type="entry name" value="GLYCOGEN DEBRANCHING ENZYME"/>
    <property type="match status" value="1"/>
</dbReference>
<dbReference type="AlphaFoldDB" id="A0A562SSY8"/>
<protein>
    <submittedName>
        <fullName evidence="3">Putative glycogen debranching enzyme</fullName>
    </submittedName>
</protein>
<sequence length="658" mass="74608">MNDPATATRREYLQVAARGAYAASTICGCNSRKYHGLLVAPQPQIDNDHHVLLSALEETVLCENTAWRLNTQRYTSVYYPDGYRYIREFYASPIPQWIYSCGHATVKKELLFAAAENTLLIRYTLLEAPCPVTLRLTPLLAFRNMHWLSKKNEHVNHHVTAVAGGIATAIYPAYTPVYLQMSSQAEFTHAPDWYYNVEYPEEQQRGYDFHEDLYTPGYFEVPLEPGQSVLFAAGTREIRPEACGEQFRQLISGQTVPHTTQEYLLKAARQFILHLPAGPTVKAGYYWFGAWGRDTCISLPGLTLLSGDVSYFRQAVDTLLADLKDGLLPNAGTGERAIYNTADASLWLVWALQQWGRYYGNAATIWETYGGHLASILQHYRQGTHYGIRMDEDGLITAGQEGYALTWMDAVTDGIPVTPRSGKSVEVNALWYNAVCCCLQLARAAGDEDFVQAWAPFPERIRIAFTRCFWDDDKKYLADCVQHAQQDWSVRPNQLFAVSLPFSPLTPEQQAAVMDKVRDELLTPRGLRTLSPEDERYCGHYGGDQPTRDRAYHQGTVWPWLLAHFAEAYLEVYQEHALPLLETIFEDMAPALQECCLYSVAEVFDGDYPYKAGGAVAQAWSVAELLRFKYIIDTFKMNRGRHELYPAGMEQNTILCRY</sequence>
<dbReference type="InterPro" id="IPR024742">
    <property type="entry name" value="Glycogen_debranch_N"/>
</dbReference>
<dbReference type="EMBL" id="VLLG01000005">
    <property type="protein sequence ID" value="TWI84134.1"/>
    <property type="molecule type" value="Genomic_DNA"/>
</dbReference>